<feature type="signal peptide" evidence="1">
    <location>
        <begin position="1"/>
        <end position="43"/>
    </location>
</feature>
<protein>
    <submittedName>
        <fullName evidence="2">Uncharacterized protein</fullName>
    </submittedName>
</protein>
<dbReference type="EMBL" id="FNTJ01000001">
    <property type="protein sequence ID" value="SEB77075.1"/>
    <property type="molecule type" value="Genomic_DNA"/>
</dbReference>
<dbReference type="RefSeq" id="WP_092313196.1">
    <property type="nucleotide sequence ID" value="NZ_FNTJ01000001.1"/>
</dbReference>
<keyword evidence="3" id="KW-1185">Reference proteome</keyword>
<feature type="chain" id="PRO_5011513413" evidence="1">
    <location>
        <begin position="44"/>
        <end position="322"/>
    </location>
</feature>
<evidence type="ECO:0000313" key="3">
    <source>
        <dbReference type="Proteomes" id="UP000198982"/>
    </source>
</evidence>
<sequence>MTQSIGGSTQTKAGKRRYLRHFLFRLTPALLLGIVLAAPTAQANPTTTYRGTLGDTPVELALTYDSQYGGGISGYWFSESERLPMALESTPFHPGSGLLINIMDNPTLPATAVSLQPFAEGAEALQGSLVDLRTGTQQPLQLQRVTRFGGSQREAFEGELLQPVFDRDFYFSVHAARKAGEEVAQVDSIRVISRATGKRVQEISGQWCLSSVGTRTLTFGHFHAEARMDFQVQGYRVGEADGRVWCSPTQYYLYNRDLRTYRRHPQLEQFAVDGDLRFSPSGQMEFSKQDFINYDQRTRRWDYYRVITPERLEYLSSGEERF</sequence>
<evidence type="ECO:0000313" key="2">
    <source>
        <dbReference type="EMBL" id="SEB77075.1"/>
    </source>
</evidence>
<accession>A0A1H4M3J2</accession>
<proteinExistence type="predicted"/>
<dbReference type="Proteomes" id="UP000198982">
    <property type="component" value="Unassembled WGS sequence"/>
</dbReference>
<gene>
    <name evidence="2" type="ORF">SAMN05216178_2193</name>
</gene>
<name>A0A1H4M3J2_9PSED</name>
<reference evidence="3" key="1">
    <citation type="submission" date="2016-10" db="EMBL/GenBank/DDBJ databases">
        <authorList>
            <person name="Varghese N."/>
            <person name="Submissions S."/>
        </authorList>
    </citation>
    <scope>NUCLEOTIDE SEQUENCE [LARGE SCALE GENOMIC DNA]</scope>
    <source>
        <strain evidence="3">DSM 9751</strain>
    </source>
</reference>
<dbReference type="AlphaFoldDB" id="A0A1H4M3J2"/>
<keyword evidence="1" id="KW-0732">Signal</keyword>
<evidence type="ECO:0000256" key="1">
    <source>
        <dbReference type="SAM" id="SignalP"/>
    </source>
</evidence>
<organism evidence="2 3">
    <name type="scientific">Pseudomonas saponiphila</name>
    <dbReference type="NCBI Taxonomy" id="556534"/>
    <lineage>
        <taxon>Bacteria</taxon>
        <taxon>Pseudomonadati</taxon>
        <taxon>Pseudomonadota</taxon>
        <taxon>Gammaproteobacteria</taxon>
        <taxon>Pseudomonadales</taxon>
        <taxon>Pseudomonadaceae</taxon>
        <taxon>Pseudomonas</taxon>
    </lineage>
</organism>